<dbReference type="Proteomes" id="UP001372714">
    <property type="component" value="Chromosome"/>
</dbReference>
<organism evidence="1 2">
    <name type="scientific">Pseudomonas benzopyrenica</name>
    <dbReference type="NCBI Taxonomy" id="2993566"/>
    <lineage>
        <taxon>Bacteria</taxon>
        <taxon>Pseudomonadati</taxon>
        <taxon>Pseudomonadota</taxon>
        <taxon>Gammaproteobacteria</taxon>
        <taxon>Pseudomonadales</taxon>
        <taxon>Pseudomonadaceae</taxon>
        <taxon>Pseudomonas</taxon>
    </lineage>
</organism>
<protein>
    <submittedName>
        <fullName evidence="1">Uncharacterized protein</fullName>
    </submittedName>
</protein>
<reference evidence="1 2" key="1">
    <citation type="submission" date="2024-02" db="EMBL/GenBank/DDBJ databases">
        <title>The whole genome sequence of Pseudomonas benzopyrenica MLY92.</title>
        <authorList>
            <person name="Liu Y."/>
        </authorList>
    </citation>
    <scope>NUCLEOTIDE SEQUENCE [LARGE SCALE GENOMIC DNA]</scope>
    <source>
        <strain evidence="1 2">MLY92</strain>
    </source>
</reference>
<gene>
    <name evidence="1" type="ORF">V6W80_11700</name>
</gene>
<proteinExistence type="predicted"/>
<accession>A0ABZ2FW95</accession>
<evidence type="ECO:0000313" key="2">
    <source>
        <dbReference type="Proteomes" id="UP001372714"/>
    </source>
</evidence>
<name>A0ABZ2FW95_9PSED</name>
<dbReference type="EMBL" id="CP145723">
    <property type="protein sequence ID" value="WWM68900.1"/>
    <property type="molecule type" value="Genomic_DNA"/>
</dbReference>
<dbReference type="RefSeq" id="WP_338547252.1">
    <property type="nucleotide sequence ID" value="NZ_CP145723.1"/>
</dbReference>
<keyword evidence="2" id="KW-1185">Reference proteome</keyword>
<sequence>MRNQVERMSLCSYVQAFFPTNFDVTLNRSDANPDHRILVVRDAITHNTATFEGPLLAIIDICSMGDIAARMCSQLAEQATGPRKSHLGMKQRA</sequence>
<evidence type="ECO:0000313" key="1">
    <source>
        <dbReference type="EMBL" id="WWM68900.1"/>
    </source>
</evidence>